<feature type="compositionally biased region" description="Low complexity" evidence="6">
    <location>
        <begin position="1"/>
        <end position="10"/>
    </location>
</feature>
<feature type="transmembrane region" description="Helical" evidence="7">
    <location>
        <begin position="58"/>
        <end position="76"/>
    </location>
</feature>
<organism evidence="9 10">
    <name type="scientific">Hathewaya limosa</name>
    <name type="common">Clostridium limosum</name>
    <dbReference type="NCBI Taxonomy" id="1536"/>
    <lineage>
        <taxon>Bacteria</taxon>
        <taxon>Bacillati</taxon>
        <taxon>Bacillota</taxon>
        <taxon>Clostridia</taxon>
        <taxon>Eubacteriales</taxon>
        <taxon>Clostridiaceae</taxon>
        <taxon>Hathewaya</taxon>
    </lineage>
</organism>
<evidence type="ECO:0000313" key="10">
    <source>
        <dbReference type="Proteomes" id="UP001224418"/>
    </source>
</evidence>
<protein>
    <submittedName>
        <fullName evidence="9">Carboxyl-terminal processing protease</fullName>
        <ecNumber evidence="9">3.4.21.102</ecNumber>
    </submittedName>
</protein>
<feature type="compositionally biased region" description="Basic and acidic residues" evidence="6">
    <location>
        <begin position="35"/>
        <end position="49"/>
    </location>
</feature>
<dbReference type="SMART" id="SM00245">
    <property type="entry name" value="TSPc"/>
    <property type="match status" value="1"/>
</dbReference>
<evidence type="ECO:0000313" key="9">
    <source>
        <dbReference type="EMBL" id="MDQ0480730.1"/>
    </source>
</evidence>
<dbReference type="InterPro" id="IPR041489">
    <property type="entry name" value="PDZ_6"/>
</dbReference>
<dbReference type="RefSeq" id="WP_307356842.1">
    <property type="nucleotide sequence ID" value="NZ_BAAACJ010000034.1"/>
</dbReference>
<dbReference type="InterPro" id="IPR055210">
    <property type="entry name" value="CtpA/B_N"/>
</dbReference>
<dbReference type="NCBIfam" id="TIGR00225">
    <property type="entry name" value="prc"/>
    <property type="match status" value="1"/>
</dbReference>
<dbReference type="Pfam" id="PF22694">
    <property type="entry name" value="CtpB_N-like"/>
    <property type="match status" value="1"/>
</dbReference>
<dbReference type="InterPro" id="IPR001478">
    <property type="entry name" value="PDZ"/>
</dbReference>
<comment type="caution">
    <text evidence="9">The sequence shown here is derived from an EMBL/GenBank/DDBJ whole genome shotgun (WGS) entry which is preliminary data.</text>
</comment>
<reference evidence="9 10" key="1">
    <citation type="submission" date="2023-07" db="EMBL/GenBank/DDBJ databases">
        <title>Genomic Encyclopedia of Type Strains, Phase IV (KMG-IV): sequencing the most valuable type-strain genomes for metagenomic binning, comparative biology and taxonomic classification.</title>
        <authorList>
            <person name="Goeker M."/>
        </authorList>
    </citation>
    <scope>NUCLEOTIDE SEQUENCE [LARGE SCALE GENOMIC DNA]</scope>
    <source>
        <strain evidence="9 10">DSM 1400</strain>
    </source>
</reference>
<evidence type="ECO:0000256" key="3">
    <source>
        <dbReference type="ARBA" id="ARBA00022801"/>
    </source>
</evidence>
<dbReference type="PROSITE" id="PS50106">
    <property type="entry name" value="PDZ"/>
    <property type="match status" value="1"/>
</dbReference>
<gene>
    <name evidence="9" type="ORF">QOZ93_002480</name>
</gene>
<dbReference type="Pfam" id="PF17820">
    <property type="entry name" value="PDZ_6"/>
    <property type="match status" value="1"/>
</dbReference>
<evidence type="ECO:0000256" key="6">
    <source>
        <dbReference type="SAM" id="MobiDB-lite"/>
    </source>
</evidence>
<keyword evidence="4 5" id="KW-0720">Serine protease</keyword>
<feature type="domain" description="PDZ" evidence="8">
    <location>
        <begin position="158"/>
        <end position="212"/>
    </location>
</feature>
<dbReference type="SUPFAM" id="SSF50156">
    <property type="entry name" value="PDZ domain-like"/>
    <property type="match status" value="1"/>
</dbReference>
<name>A0ABU0JW91_HATLI</name>
<dbReference type="InterPro" id="IPR005151">
    <property type="entry name" value="Tail-specific_protease"/>
</dbReference>
<dbReference type="EMBL" id="JAUSWN010000026">
    <property type="protein sequence ID" value="MDQ0480730.1"/>
    <property type="molecule type" value="Genomic_DNA"/>
</dbReference>
<dbReference type="InterPro" id="IPR029045">
    <property type="entry name" value="ClpP/crotonase-like_dom_sf"/>
</dbReference>
<dbReference type="Gene3D" id="2.30.42.10">
    <property type="match status" value="1"/>
</dbReference>
<dbReference type="GO" id="GO:0006508">
    <property type="term" value="P:proteolysis"/>
    <property type="evidence" value="ECO:0007669"/>
    <property type="project" value="UniProtKB-KW"/>
</dbReference>
<dbReference type="SMART" id="SM00228">
    <property type="entry name" value="PDZ"/>
    <property type="match status" value="1"/>
</dbReference>
<keyword evidence="7" id="KW-0812">Transmembrane</keyword>
<dbReference type="Pfam" id="PF03572">
    <property type="entry name" value="Peptidase_S41"/>
    <property type="match status" value="1"/>
</dbReference>
<dbReference type="PANTHER" id="PTHR32060:SF30">
    <property type="entry name" value="CARBOXY-TERMINAL PROCESSING PROTEASE CTPA"/>
    <property type="match status" value="1"/>
</dbReference>
<accession>A0ABU0JW91</accession>
<dbReference type="CDD" id="cd06782">
    <property type="entry name" value="cpPDZ_CPP-like"/>
    <property type="match status" value="1"/>
</dbReference>
<feature type="region of interest" description="Disordered" evidence="6">
    <location>
        <begin position="1"/>
        <end position="49"/>
    </location>
</feature>
<keyword evidence="7" id="KW-1133">Transmembrane helix</keyword>
<sequence>MSNEEINNNEKNMDDNEKNKFTEQSNNKNIEPEVEQNKDIKVSQENVDKRPKRSKKGVALIIALLVATNTATAYIAPRVYSKVVTKVPFSDIEYFKKLFAVKGDIDRYYVNGYKKDKLVDGAIKGMTSAIGDPYTTYFDKKEYEKWNTETGGKYVGVGIQIGVTMDNKVVIISPFEKSPADKAGILPGDILLKVNDLNVTPQTLDKAIAKMKGKEGEKVHLTLERKDKGKFDVELVTAEIKMITVKSEVIDNNIGYMRMSMFDENTGDSFIAELKNLKDKNIKGLILDLRGNPGGLVTQCIKITSNFIPKGETIVYTEDKNKNKEEYKSIGGLAQDLPLVILVDEGTASASEILSAAVRDHKKGTLIGTKTFGKGKVQTILDKGIFGLGDGTALKVTISYYFTPKGENIDKKGIQPDVKVEYPEELKQKPYNRNTDPQFKKALEVIKGKIK</sequence>
<proteinExistence type="inferred from homology"/>
<evidence type="ECO:0000256" key="7">
    <source>
        <dbReference type="SAM" id="Phobius"/>
    </source>
</evidence>
<dbReference type="SUPFAM" id="SSF52096">
    <property type="entry name" value="ClpP/crotonase"/>
    <property type="match status" value="1"/>
</dbReference>
<dbReference type="CDD" id="cd07560">
    <property type="entry name" value="Peptidase_S41_CPP"/>
    <property type="match status" value="1"/>
</dbReference>
<dbReference type="Gene3D" id="3.30.750.44">
    <property type="match status" value="1"/>
</dbReference>
<dbReference type="GO" id="GO:0004252">
    <property type="term" value="F:serine-type endopeptidase activity"/>
    <property type="evidence" value="ECO:0007669"/>
    <property type="project" value="UniProtKB-EC"/>
</dbReference>
<dbReference type="InterPro" id="IPR004447">
    <property type="entry name" value="Peptidase_S41A"/>
</dbReference>
<keyword evidence="3 5" id="KW-0378">Hydrolase</keyword>
<dbReference type="Gene3D" id="3.90.226.10">
    <property type="entry name" value="2-enoyl-CoA Hydratase, Chain A, domain 1"/>
    <property type="match status" value="1"/>
</dbReference>
<keyword evidence="7" id="KW-0472">Membrane</keyword>
<evidence type="ECO:0000256" key="1">
    <source>
        <dbReference type="ARBA" id="ARBA00009179"/>
    </source>
</evidence>
<comment type="similarity">
    <text evidence="1 5">Belongs to the peptidase S41A family.</text>
</comment>
<dbReference type="InterPro" id="IPR036034">
    <property type="entry name" value="PDZ_sf"/>
</dbReference>
<keyword evidence="10" id="KW-1185">Reference proteome</keyword>
<evidence type="ECO:0000256" key="2">
    <source>
        <dbReference type="ARBA" id="ARBA00022670"/>
    </source>
</evidence>
<feature type="compositionally biased region" description="Basic and acidic residues" evidence="6">
    <location>
        <begin position="11"/>
        <end position="21"/>
    </location>
</feature>
<dbReference type="EC" id="3.4.21.102" evidence="9"/>
<keyword evidence="2 5" id="KW-0645">Protease</keyword>
<evidence type="ECO:0000256" key="4">
    <source>
        <dbReference type="ARBA" id="ARBA00022825"/>
    </source>
</evidence>
<evidence type="ECO:0000259" key="8">
    <source>
        <dbReference type="PROSITE" id="PS50106"/>
    </source>
</evidence>
<dbReference type="Proteomes" id="UP001224418">
    <property type="component" value="Unassembled WGS sequence"/>
</dbReference>
<dbReference type="PANTHER" id="PTHR32060">
    <property type="entry name" value="TAIL-SPECIFIC PROTEASE"/>
    <property type="match status" value="1"/>
</dbReference>
<evidence type="ECO:0000256" key="5">
    <source>
        <dbReference type="RuleBase" id="RU004404"/>
    </source>
</evidence>